<reference evidence="3 4" key="1">
    <citation type="journal article" date="2016" name="Mol. Biol. Evol.">
        <title>Comparative Genomics of Early-Diverging Mushroom-Forming Fungi Provides Insights into the Origins of Lignocellulose Decay Capabilities.</title>
        <authorList>
            <person name="Nagy L.G."/>
            <person name="Riley R."/>
            <person name="Tritt A."/>
            <person name="Adam C."/>
            <person name="Daum C."/>
            <person name="Floudas D."/>
            <person name="Sun H."/>
            <person name="Yadav J.S."/>
            <person name="Pangilinan J."/>
            <person name="Larsson K.H."/>
            <person name="Matsuura K."/>
            <person name="Barry K."/>
            <person name="Labutti K."/>
            <person name="Kuo R."/>
            <person name="Ohm R.A."/>
            <person name="Bhattacharya S.S."/>
            <person name="Shirouzu T."/>
            <person name="Yoshinaga Y."/>
            <person name="Martin F.M."/>
            <person name="Grigoriev I.V."/>
            <person name="Hibbett D.S."/>
        </authorList>
    </citation>
    <scope>NUCLEOTIDE SEQUENCE [LARGE SCALE GENOMIC DNA]</scope>
    <source>
        <strain evidence="3 4">HHB12733</strain>
    </source>
</reference>
<evidence type="ECO:0000256" key="1">
    <source>
        <dbReference type="SAM" id="MobiDB-lite"/>
    </source>
</evidence>
<keyword evidence="2" id="KW-1133">Transmembrane helix</keyword>
<protein>
    <submittedName>
        <fullName evidence="3">Uncharacterized protein</fullName>
    </submittedName>
</protein>
<organism evidence="3 4">
    <name type="scientific">Calocera cornea HHB12733</name>
    <dbReference type="NCBI Taxonomy" id="1353952"/>
    <lineage>
        <taxon>Eukaryota</taxon>
        <taxon>Fungi</taxon>
        <taxon>Dikarya</taxon>
        <taxon>Basidiomycota</taxon>
        <taxon>Agaricomycotina</taxon>
        <taxon>Dacrymycetes</taxon>
        <taxon>Dacrymycetales</taxon>
        <taxon>Dacrymycetaceae</taxon>
        <taxon>Calocera</taxon>
    </lineage>
</organism>
<feature type="region of interest" description="Disordered" evidence="1">
    <location>
        <begin position="83"/>
        <end position="104"/>
    </location>
</feature>
<dbReference type="InParanoid" id="A0A165H4X1"/>
<feature type="transmembrane region" description="Helical" evidence="2">
    <location>
        <begin position="185"/>
        <end position="206"/>
    </location>
</feature>
<evidence type="ECO:0000256" key="2">
    <source>
        <dbReference type="SAM" id="Phobius"/>
    </source>
</evidence>
<feature type="compositionally biased region" description="Pro residues" evidence="1">
    <location>
        <begin position="92"/>
        <end position="104"/>
    </location>
</feature>
<dbReference type="Proteomes" id="UP000076842">
    <property type="component" value="Unassembled WGS sequence"/>
</dbReference>
<dbReference type="AlphaFoldDB" id="A0A165H4X1"/>
<evidence type="ECO:0000313" key="3">
    <source>
        <dbReference type="EMBL" id="KZT58867.1"/>
    </source>
</evidence>
<sequence>MLLRRRARLQIQGLQALAHALSLPKPHRSARASIPLAARTVKCRHPQASATPDLPIPPFYGHLHNPTQPNCSLARSLRPSLSHNIAPHRTSTPPPRAGNTTPPPRIDLPCASSPNALHAAGQPSHPAHASLACASPGLWTWGGGLSLLNFPLRAMRCCNVQYSTFRPYSRARLVLSSATFHHINFFFFSFHFFVYPYFFCGFLVGYRPAVPGRG</sequence>
<gene>
    <name evidence="3" type="ORF">CALCODRAFT_222551</name>
</gene>
<evidence type="ECO:0000313" key="4">
    <source>
        <dbReference type="Proteomes" id="UP000076842"/>
    </source>
</evidence>
<name>A0A165H4X1_9BASI</name>
<proteinExistence type="predicted"/>
<keyword evidence="4" id="KW-1185">Reference proteome</keyword>
<keyword evidence="2" id="KW-0812">Transmembrane</keyword>
<keyword evidence="2" id="KW-0472">Membrane</keyword>
<dbReference type="EMBL" id="KV423946">
    <property type="protein sequence ID" value="KZT58867.1"/>
    <property type="molecule type" value="Genomic_DNA"/>
</dbReference>
<accession>A0A165H4X1</accession>